<reference evidence="4 5" key="1">
    <citation type="journal article" date="2020" name="Nature">
        <title>Bacterial chemolithoautotrophy via manganese oxidation.</title>
        <authorList>
            <person name="Yu H."/>
            <person name="Leadbetter J.R."/>
        </authorList>
    </citation>
    <scope>NUCLEOTIDE SEQUENCE [LARGE SCALE GENOMIC DNA]</scope>
    <source>
        <strain evidence="4 5">RBP-1</strain>
    </source>
</reference>
<dbReference type="InterPro" id="IPR011049">
    <property type="entry name" value="Serralysin-like_metalloprot_C"/>
</dbReference>
<organism evidence="4 5">
    <name type="scientific">Ramlibacter lithotrophicus</name>
    <dbReference type="NCBI Taxonomy" id="2606681"/>
    <lineage>
        <taxon>Bacteria</taxon>
        <taxon>Pseudomonadati</taxon>
        <taxon>Pseudomonadota</taxon>
        <taxon>Betaproteobacteria</taxon>
        <taxon>Burkholderiales</taxon>
        <taxon>Comamonadaceae</taxon>
        <taxon>Ramlibacter</taxon>
    </lineage>
</organism>
<sequence>MTRREHEGRGSKQNAIDNVTGHFLARGGLSFDFDAGRAPYDYQVAIGSTRADTLVGDEHRDWFWGRAGNDRLWTGAGDDALFGDSGADVLVAGDGADRMYGGKGADQLYGGAMGDALMGGDGADFLDEGAGHGDLNGGAGNDTLVGGLGADAFAVRPGSGDDVIKDFTAGPGMFDHLALQGLRWEDLSFEDSAAGVVVRWDGGSVLLEGVRQADLAQDDFMFAESPDLPPGTREPVGPTAERATTSTEGPQFEDRGLPREMLDRFVDAKLRHSTDFRFSFEGDERYQIVVGGMEGDVLAGGETWDQLFGRDGNDRLLGAGGDDILQGDAGDDQLDGGDGSDQLDGGMGADRLQGGAMADGLMGGDGDDVLDAGANHDMLEGGRGADTLTGGSGADAFIVDPESGNDMVLDFEATGEAQGAFDHIALVDILPGQVTVVDTARGALVSWDTDGDATANGSILLQGVAKADLRQSDFMFNTEPGFVEGISTVGSWYIFPETP</sequence>
<evidence type="ECO:0000256" key="3">
    <source>
        <dbReference type="SAM" id="MobiDB-lite"/>
    </source>
</evidence>
<dbReference type="Proteomes" id="UP000521868">
    <property type="component" value="Unassembled WGS sequence"/>
</dbReference>
<feature type="region of interest" description="Disordered" evidence="3">
    <location>
        <begin position="319"/>
        <end position="350"/>
    </location>
</feature>
<evidence type="ECO:0000256" key="1">
    <source>
        <dbReference type="ARBA" id="ARBA00004613"/>
    </source>
</evidence>
<evidence type="ECO:0000256" key="2">
    <source>
        <dbReference type="ARBA" id="ARBA00022525"/>
    </source>
</evidence>
<dbReference type="PRINTS" id="PR00313">
    <property type="entry name" value="CABNDNGRPT"/>
</dbReference>
<gene>
    <name evidence="4" type="ORF">RAMLITH_17160</name>
</gene>
<dbReference type="RefSeq" id="WP_168108671.1">
    <property type="nucleotide sequence ID" value="NZ_VTOX01000006.1"/>
</dbReference>
<dbReference type="Pfam" id="PF00353">
    <property type="entry name" value="HemolysinCabind"/>
    <property type="match status" value="6"/>
</dbReference>
<protein>
    <submittedName>
        <fullName evidence="4">Calcium-binding protein</fullName>
    </submittedName>
</protein>
<dbReference type="PROSITE" id="PS00330">
    <property type="entry name" value="HEMOLYSIN_CALCIUM"/>
    <property type="match status" value="1"/>
</dbReference>
<evidence type="ECO:0000313" key="5">
    <source>
        <dbReference type="Proteomes" id="UP000521868"/>
    </source>
</evidence>
<evidence type="ECO:0000313" key="4">
    <source>
        <dbReference type="EMBL" id="NKE67554.1"/>
    </source>
</evidence>
<dbReference type="InterPro" id="IPR001343">
    <property type="entry name" value="Hemolysn_Ca-bd"/>
</dbReference>
<name>A0A7X6I7T4_9BURK</name>
<keyword evidence="2" id="KW-0964">Secreted</keyword>
<keyword evidence="5" id="KW-1185">Reference proteome</keyword>
<dbReference type="EMBL" id="VTOX01000006">
    <property type="protein sequence ID" value="NKE67554.1"/>
    <property type="molecule type" value="Genomic_DNA"/>
</dbReference>
<dbReference type="AlphaFoldDB" id="A0A7X6I7T4"/>
<feature type="region of interest" description="Disordered" evidence="3">
    <location>
        <begin position="223"/>
        <end position="255"/>
    </location>
</feature>
<comment type="caution">
    <text evidence="4">The sequence shown here is derived from an EMBL/GenBank/DDBJ whole genome shotgun (WGS) entry which is preliminary data.</text>
</comment>
<dbReference type="InterPro" id="IPR018511">
    <property type="entry name" value="Hemolysin-typ_Ca-bd_CS"/>
</dbReference>
<dbReference type="InterPro" id="IPR050557">
    <property type="entry name" value="RTX_toxin/Mannuronan_C5-epim"/>
</dbReference>
<dbReference type="Gene3D" id="2.150.10.10">
    <property type="entry name" value="Serralysin-like metalloprotease, C-terminal"/>
    <property type="match status" value="4"/>
</dbReference>
<accession>A0A7X6I7T4</accession>
<dbReference type="PANTHER" id="PTHR38340:SF1">
    <property type="entry name" value="S-LAYER PROTEIN"/>
    <property type="match status" value="1"/>
</dbReference>
<proteinExistence type="predicted"/>
<dbReference type="GO" id="GO:0005509">
    <property type="term" value="F:calcium ion binding"/>
    <property type="evidence" value="ECO:0007669"/>
    <property type="project" value="InterPro"/>
</dbReference>
<dbReference type="PANTHER" id="PTHR38340">
    <property type="entry name" value="S-LAYER PROTEIN"/>
    <property type="match status" value="1"/>
</dbReference>
<dbReference type="SUPFAM" id="SSF51120">
    <property type="entry name" value="beta-Roll"/>
    <property type="match status" value="3"/>
</dbReference>
<comment type="subcellular location">
    <subcellularLocation>
        <location evidence="1">Secreted</location>
    </subcellularLocation>
</comment>
<dbReference type="GO" id="GO:0005576">
    <property type="term" value="C:extracellular region"/>
    <property type="evidence" value="ECO:0007669"/>
    <property type="project" value="UniProtKB-SubCell"/>
</dbReference>